<dbReference type="CDD" id="cd00158">
    <property type="entry name" value="RHOD"/>
    <property type="match status" value="1"/>
</dbReference>
<proteinExistence type="predicted"/>
<dbReference type="SUPFAM" id="SSF52821">
    <property type="entry name" value="Rhodanese/Cell cycle control phosphatase"/>
    <property type="match status" value="1"/>
</dbReference>
<dbReference type="GO" id="GO:0004792">
    <property type="term" value="F:thiosulfate-cyanide sulfurtransferase activity"/>
    <property type="evidence" value="ECO:0007669"/>
    <property type="project" value="InterPro"/>
</dbReference>
<dbReference type="InterPro" id="IPR052367">
    <property type="entry name" value="Thiosulfate_ST/Rhodanese-like"/>
</dbReference>
<dbReference type="Gene3D" id="3.40.250.10">
    <property type="entry name" value="Rhodanese-like domain"/>
    <property type="match status" value="1"/>
</dbReference>
<dbReference type="PROSITE" id="PS50206">
    <property type="entry name" value="RHODANESE_3"/>
    <property type="match status" value="1"/>
</dbReference>
<evidence type="ECO:0000313" key="2">
    <source>
        <dbReference type="EMBL" id="CAB4801574.1"/>
    </source>
</evidence>
<dbReference type="InterPro" id="IPR001763">
    <property type="entry name" value="Rhodanese-like_dom"/>
</dbReference>
<evidence type="ECO:0000259" key="1">
    <source>
        <dbReference type="PROSITE" id="PS50206"/>
    </source>
</evidence>
<dbReference type="InterPro" id="IPR036873">
    <property type="entry name" value="Rhodanese-like_dom_sf"/>
</dbReference>
<sequence>MAISEINVDQLAEKLAHGVRLVDVREVDEYESGHIPGALLVVLGTVPDNVEMFRGDGPTYVVCKSGGRSMRACEFLVDHGVDTVNIAGGTMAWIQSGRDTVAGDSPS</sequence>
<organism evidence="2">
    <name type="scientific">freshwater metagenome</name>
    <dbReference type="NCBI Taxonomy" id="449393"/>
    <lineage>
        <taxon>unclassified sequences</taxon>
        <taxon>metagenomes</taxon>
        <taxon>ecological metagenomes</taxon>
    </lineage>
</organism>
<dbReference type="Pfam" id="PF00581">
    <property type="entry name" value="Rhodanese"/>
    <property type="match status" value="1"/>
</dbReference>
<reference evidence="2" key="1">
    <citation type="submission" date="2020-05" db="EMBL/GenBank/DDBJ databases">
        <authorList>
            <person name="Chiriac C."/>
            <person name="Salcher M."/>
            <person name="Ghai R."/>
            <person name="Kavagutti S V."/>
        </authorList>
    </citation>
    <scope>NUCLEOTIDE SEQUENCE</scope>
</reference>
<dbReference type="InterPro" id="IPR001307">
    <property type="entry name" value="Thiosulphate_STrfase_CS"/>
</dbReference>
<dbReference type="AlphaFoldDB" id="A0A6J6Y154"/>
<dbReference type="EMBL" id="CAFAAI010000177">
    <property type="protein sequence ID" value="CAB4801574.1"/>
    <property type="molecule type" value="Genomic_DNA"/>
</dbReference>
<dbReference type="PROSITE" id="PS00380">
    <property type="entry name" value="RHODANESE_1"/>
    <property type="match status" value="1"/>
</dbReference>
<protein>
    <submittedName>
        <fullName evidence="2">Unannotated protein</fullName>
    </submittedName>
</protein>
<feature type="domain" description="Rhodanese" evidence="1">
    <location>
        <begin position="15"/>
        <end position="102"/>
    </location>
</feature>
<gene>
    <name evidence="2" type="ORF">UFOPK2992_01054</name>
</gene>
<name>A0A6J6Y154_9ZZZZ</name>
<dbReference type="PANTHER" id="PTHR45431">
    <property type="entry name" value="RHODANESE-LIKE DOMAIN-CONTAINING PROTEIN 15, CHLOROPLASTIC"/>
    <property type="match status" value="1"/>
</dbReference>
<dbReference type="PANTHER" id="PTHR45431:SF3">
    <property type="entry name" value="RHODANESE-LIKE DOMAIN-CONTAINING PROTEIN 15, CHLOROPLASTIC"/>
    <property type="match status" value="1"/>
</dbReference>
<accession>A0A6J6Y154</accession>
<dbReference type="SMART" id="SM00450">
    <property type="entry name" value="RHOD"/>
    <property type="match status" value="1"/>
</dbReference>